<keyword evidence="3" id="KW-1185">Reference proteome</keyword>
<evidence type="ECO:0000313" key="3">
    <source>
        <dbReference type="Proteomes" id="UP000015354"/>
    </source>
</evidence>
<reference evidence="2 3" key="1">
    <citation type="journal article" date="2013" name="PLoS ONE">
        <title>Predicting the Proteins of Angomonas deanei, Strigomonas culicis and Their Respective Endosymbionts Reveals New Aspects of the Trypanosomatidae Family.</title>
        <authorList>
            <person name="Motta M.C."/>
            <person name="Martins A.C."/>
            <person name="de Souza S.S."/>
            <person name="Catta-Preta C.M."/>
            <person name="Silva R."/>
            <person name="Klein C.C."/>
            <person name="de Almeida L.G."/>
            <person name="de Lima Cunha O."/>
            <person name="Ciapina L.P."/>
            <person name="Brocchi M."/>
            <person name="Colabardini A.C."/>
            <person name="de Araujo Lima B."/>
            <person name="Machado C.R."/>
            <person name="de Almeida Soares C.M."/>
            <person name="Probst C.M."/>
            <person name="de Menezes C.B."/>
            <person name="Thompson C.E."/>
            <person name="Bartholomeu D.C."/>
            <person name="Gradia D.F."/>
            <person name="Pavoni D.P."/>
            <person name="Grisard E.C."/>
            <person name="Fantinatti-Garboggini F."/>
            <person name="Marchini F.K."/>
            <person name="Rodrigues-Luiz G.F."/>
            <person name="Wagner G."/>
            <person name="Goldman G.H."/>
            <person name="Fietto J.L."/>
            <person name="Elias M.C."/>
            <person name="Goldman M.H."/>
            <person name="Sagot M.F."/>
            <person name="Pereira M."/>
            <person name="Stoco P.H."/>
            <person name="de Mendonca-Neto R.P."/>
            <person name="Teixeira S.M."/>
            <person name="Maciel T.E."/>
            <person name="de Oliveira Mendes T.A."/>
            <person name="Urmenyi T.P."/>
            <person name="de Souza W."/>
            <person name="Schenkman S."/>
            <person name="de Vasconcelos A.T."/>
        </authorList>
    </citation>
    <scope>NUCLEOTIDE SEQUENCE [LARGE SCALE GENOMIC DNA]</scope>
</reference>
<comment type="caution">
    <text evidence="2">The sequence shown here is derived from an EMBL/GenBank/DDBJ whole genome shotgun (WGS) entry which is preliminary data.</text>
</comment>
<feature type="region of interest" description="Disordered" evidence="1">
    <location>
        <begin position="315"/>
        <end position="373"/>
    </location>
</feature>
<feature type="region of interest" description="Disordered" evidence="1">
    <location>
        <begin position="101"/>
        <end position="126"/>
    </location>
</feature>
<feature type="region of interest" description="Disordered" evidence="1">
    <location>
        <begin position="513"/>
        <end position="544"/>
    </location>
</feature>
<accession>S9UXH5</accession>
<dbReference type="Proteomes" id="UP000015354">
    <property type="component" value="Unassembled WGS sequence"/>
</dbReference>
<protein>
    <submittedName>
        <fullName evidence="2">Uncharacterized protein</fullName>
    </submittedName>
</protein>
<dbReference type="EMBL" id="ATMH01012356">
    <property type="protein sequence ID" value="EPY15240.1"/>
    <property type="molecule type" value="Genomic_DNA"/>
</dbReference>
<evidence type="ECO:0000313" key="2">
    <source>
        <dbReference type="EMBL" id="EPY15240.1"/>
    </source>
</evidence>
<name>S9UXH5_9TRYP</name>
<gene>
    <name evidence="2" type="ORF">STCU_12211</name>
</gene>
<feature type="compositionally biased region" description="Low complexity" evidence="1">
    <location>
        <begin position="107"/>
        <end position="117"/>
    </location>
</feature>
<organism evidence="2 3">
    <name type="scientific">Strigomonas culicis</name>
    <dbReference type="NCBI Taxonomy" id="28005"/>
    <lineage>
        <taxon>Eukaryota</taxon>
        <taxon>Discoba</taxon>
        <taxon>Euglenozoa</taxon>
        <taxon>Kinetoplastea</taxon>
        <taxon>Metakinetoplastina</taxon>
        <taxon>Trypanosomatida</taxon>
        <taxon>Trypanosomatidae</taxon>
        <taxon>Strigomonadinae</taxon>
        <taxon>Strigomonas</taxon>
    </lineage>
</organism>
<evidence type="ECO:0000256" key="1">
    <source>
        <dbReference type="SAM" id="MobiDB-lite"/>
    </source>
</evidence>
<sequence>MTDLIGALLASFRACLDEATRTDLCCLSLDEAVDGDRRLLLPAPLSATASLVCALAATVPIHAIPCVPCPSAATADSRTCEDDGATPPLLLLVAEGEGEVEARHGSRSASPTPAEEAAPPPPPSVSREARVLLRAPLDAAFVRRSFYYSEYYLPPPSDRRHEQGDEGAGSRQRSCFITGADREALPYLFPALHHDSVYATVEAFEAHCKSEAHLFLCESAPLFPLLLVPPLPGAPHAGGNAMARGGGGARARRCWDPQARAWFCALYAPVHAWLRRHLAADAAASTRRNVSALQPFIAFHLTAYLAERRVEQTRRTHLGATARQPSPVLDRIDGGGGTTPGAREEDKGKVGEAPPPPAPPRSTSAPTGVASEEEDEALHPALVCWTSPRSVVPFVRSCVRRWLAVELAQLLAPPLPAPAHLWARCGRTEEEMAGGVARGLAFHVGVHIVSLCRAAYKAQRRAACLAAPLPPTPTEDLPTHPIAAAEPIEAEDDAMSVACGSVTADLATPRAASLKRPRAAAESDAASQQAPPSPSVRETWEREQRQADQMYQLLLLLLTQDRTKLTGEITDT</sequence>
<dbReference type="AlphaFoldDB" id="S9UXH5"/>
<proteinExistence type="predicted"/>
<feature type="compositionally biased region" description="Low complexity" evidence="1">
    <location>
        <begin position="520"/>
        <end position="530"/>
    </location>
</feature>